<accession>A0AAV7TRE8</accession>
<protein>
    <recommendedName>
        <fullName evidence="4">Reverse transcriptase domain-containing protein</fullName>
    </recommendedName>
</protein>
<dbReference type="EMBL" id="JANPWB010000006">
    <property type="protein sequence ID" value="KAJ1179167.1"/>
    <property type="molecule type" value="Genomic_DNA"/>
</dbReference>
<feature type="compositionally biased region" description="Polar residues" evidence="1">
    <location>
        <begin position="190"/>
        <end position="209"/>
    </location>
</feature>
<keyword evidence="3" id="KW-1185">Reference proteome</keyword>
<feature type="region of interest" description="Disordered" evidence="1">
    <location>
        <begin position="174"/>
        <end position="248"/>
    </location>
</feature>
<comment type="caution">
    <text evidence="2">The sequence shown here is derived from an EMBL/GenBank/DDBJ whole genome shotgun (WGS) entry which is preliminary data.</text>
</comment>
<sequence>MAPLANIARSDNLNIISYADDTQLILSLTKDSAKTNLQEGMKAIAEWMKSSCLKLNPDKTEVLIFSSTLSAWDDSWWPTAPTPTDLARSLGFILDSSLSMTQQVNAISSSCFNTLRMLRKIYKWIPTKIRSSHRSPRKQQTGLQQCPLCRNHGQIADEAATHPECFCTPHPGHPSPLPHHRPTEKPALAPSQQENHLQTPHPRSQSNVPLRTRIPQHTALHLHPDPASPLRRLRPSNRPTRPQNYNRR</sequence>
<proteinExistence type="predicted"/>
<dbReference type="Proteomes" id="UP001066276">
    <property type="component" value="Chromosome 3_2"/>
</dbReference>
<dbReference type="AlphaFoldDB" id="A0AAV7TRE8"/>
<organism evidence="2 3">
    <name type="scientific">Pleurodeles waltl</name>
    <name type="common">Iberian ribbed newt</name>
    <dbReference type="NCBI Taxonomy" id="8319"/>
    <lineage>
        <taxon>Eukaryota</taxon>
        <taxon>Metazoa</taxon>
        <taxon>Chordata</taxon>
        <taxon>Craniata</taxon>
        <taxon>Vertebrata</taxon>
        <taxon>Euteleostomi</taxon>
        <taxon>Amphibia</taxon>
        <taxon>Batrachia</taxon>
        <taxon>Caudata</taxon>
        <taxon>Salamandroidea</taxon>
        <taxon>Salamandridae</taxon>
        <taxon>Pleurodelinae</taxon>
        <taxon>Pleurodeles</taxon>
    </lineage>
</organism>
<dbReference type="PANTHER" id="PTHR33332">
    <property type="entry name" value="REVERSE TRANSCRIPTASE DOMAIN-CONTAINING PROTEIN"/>
    <property type="match status" value="1"/>
</dbReference>
<evidence type="ECO:0000313" key="3">
    <source>
        <dbReference type="Proteomes" id="UP001066276"/>
    </source>
</evidence>
<evidence type="ECO:0008006" key="4">
    <source>
        <dbReference type="Google" id="ProtNLM"/>
    </source>
</evidence>
<evidence type="ECO:0000313" key="2">
    <source>
        <dbReference type="EMBL" id="KAJ1179167.1"/>
    </source>
</evidence>
<evidence type="ECO:0000256" key="1">
    <source>
        <dbReference type="SAM" id="MobiDB-lite"/>
    </source>
</evidence>
<name>A0AAV7TRE8_PLEWA</name>
<reference evidence="2" key="1">
    <citation type="journal article" date="2022" name="bioRxiv">
        <title>Sequencing and chromosome-scale assembly of the giantPleurodeles waltlgenome.</title>
        <authorList>
            <person name="Brown T."/>
            <person name="Elewa A."/>
            <person name="Iarovenko S."/>
            <person name="Subramanian E."/>
            <person name="Araus A.J."/>
            <person name="Petzold A."/>
            <person name="Susuki M."/>
            <person name="Suzuki K.-i.T."/>
            <person name="Hayashi T."/>
            <person name="Toyoda A."/>
            <person name="Oliveira C."/>
            <person name="Osipova E."/>
            <person name="Leigh N.D."/>
            <person name="Simon A."/>
            <person name="Yun M.H."/>
        </authorList>
    </citation>
    <scope>NUCLEOTIDE SEQUENCE</scope>
    <source>
        <strain evidence="2">20211129_DDA</strain>
        <tissue evidence="2">Liver</tissue>
    </source>
</reference>
<gene>
    <name evidence="2" type="ORF">NDU88_004403</name>
</gene>